<keyword evidence="22" id="KW-1185">Reference proteome</keyword>
<reference evidence="21" key="1">
    <citation type="submission" date="2020-05" db="EMBL/GenBank/DDBJ databases">
        <title>WGS assembly of Corymbia citriodora subspecies variegata.</title>
        <authorList>
            <person name="Barry K."/>
            <person name="Hundley H."/>
            <person name="Shu S."/>
            <person name="Jenkins J."/>
            <person name="Grimwood J."/>
            <person name="Baten A."/>
        </authorList>
    </citation>
    <scope>NUCLEOTIDE SEQUENCE</scope>
    <source>
        <strain evidence="21">CV2-018</strain>
    </source>
</reference>
<feature type="domain" description="Plant heme peroxidase family profile" evidence="20">
    <location>
        <begin position="14"/>
        <end position="291"/>
    </location>
</feature>
<feature type="binding site" evidence="16">
    <location>
        <position position="61"/>
    </location>
    <ligand>
        <name>Ca(2+)</name>
        <dbReference type="ChEBI" id="CHEBI:29108"/>
        <label>1</label>
    </ligand>
</feature>
<comment type="subcellular location">
    <subcellularLocation>
        <location evidence="3 19">Secreted</location>
    </subcellularLocation>
</comment>
<keyword evidence="5 19" id="KW-0575">Peroxidase</keyword>
<dbReference type="InterPro" id="IPR002016">
    <property type="entry name" value="Haem_peroxidase"/>
</dbReference>
<accession>A0A8T0CU36</accession>
<feature type="binding site" evidence="16">
    <location>
        <position position="77"/>
    </location>
    <ligand>
        <name>Ca(2+)</name>
        <dbReference type="ChEBI" id="CHEBI:29108"/>
        <label>1</label>
    </ligand>
</feature>
<evidence type="ECO:0000256" key="11">
    <source>
        <dbReference type="ARBA" id="ARBA00023004"/>
    </source>
</evidence>
<evidence type="ECO:0000256" key="5">
    <source>
        <dbReference type="ARBA" id="ARBA00022559"/>
    </source>
</evidence>
<comment type="function">
    <text evidence="2">Removal of H(2)O(2), oxidation of toxic reductants, biosynthesis and degradation of lignin, suberization, auxin catabolism, response to environmental stresses such as wounding, pathogen attack and oxidative stress. These functions might be dependent on each isozyme/isoform in each plant tissue.</text>
</comment>
<evidence type="ECO:0000256" key="10">
    <source>
        <dbReference type="ARBA" id="ARBA00023002"/>
    </source>
</evidence>
<comment type="catalytic activity">
    <reaction evidence="1 19">
        <text>2 a phenolic donor + H2O2 = 2 a phenolic radical donor + 2 H2O</text>
        <dbReference type="Rhea" id="RHEA:56136"/>
        <dbReference type="ChEBI" id="CHEBI:15377"/>
        <dbReference type="ChEBI" id="CHEBI:16240"/>
        <dbReference type="ChEBI" id="CHEBI:139520"/>
        <dbReference type="ChEBI" id="CHEBI:139521"/>
        <dbReference type="EC" id="1.11.1.7"/>
    </reaction>
</comment>
<evidence type="ECO:0000256" key="3">
    <source>
        <dbReference type="ARBA" id="ARBA00004613"/>
    </source>
</evidence>
<evidence type="ECO:0000313" key="22">
    <source>
        <dbReference type="Proteomes" id="UP000806378"/>
    </source>
</evidence>
<gene>
    <name evidence="21" type="ORF">BT93_L4440</name>
</gene>
<organism evidence="21 22">
    <name type="scientific">Corymbia citriodora subsp. variegata</name>
    <dbReference type="NCBI Taxonomy" id="360336"/>
    <lineage>
        <taxon>Eukaryota</taxon>
        <taxon>Viridiplantae</taxon>
        <taxon>Streptophyta</taxon>
        <taxon>Embryophyta</taxon>
        <taxon>Tracheophyta</taxon>
        <taxon>Spermatophyta</taxon>
        <taxon>Magnoliopsida</taxon>
        <taxon>eudicotyledons</taxon>
        <taxon>Gunneridae</taxon>
        <taxon>Pentapetalae</taxon>
        <taxon>rosids</taxon>
        <taxon>malvids</taxon>
        <taxon>Myrtales</taxon>
        <taxon>Myrtaceae</taxon>
        <taxon>Myrtoideae</taxon>
        <taxon>Eucalypteae</taxon>
        <taxon>Corymbia</taxon>
    </lineage>
</organism>
<evidence type="ECO:0000256" key="1">
    <source>
        <dbReference type="ARBA" id="ARBA00000189"/>
    </source>
</evidence>
<dbReference type="Gene3D" id="1.10.420.10">
    <property type="entry name" value="Peroxidase, domain 2"/>
    <property type="match status" value="1"/>
</dbReference>
<dbReference type="EC" id="1.11.1.7" evidence="4 19"/>
<dbReference type="InterPro" id="IPR010255">
    <property type="entry name" value="Haem_peroxidase_sf"/>
</dbReference>
<dbReference type="AlphaFoldDB" id="A0A8T0CU36"/>
<dbReference type="CDD" id="cd00693">
    <property type="entry name" value="secretory_peroxidase"/>
    <property type="match status" value="1"/>
</dbReference>
<dbReference type="GO" id="GO:0046872">
    <property type="term" value="F:metal ion binding"/>
    <property type="evidence" value="ECO:0007669"/>
    <property type="project" value="UniProtKB-UniRule"/>
</dbReference>
<feature type="binding site" evidence="15">
    <location>
        <position position="152"/>
    </location>
    <ligand>
        <name>substrate</name>
    </ligand>
</feature>
<feature type="binding site" description="axial binding residue" evidence="16">
    <location>
        <position position="182"/>
    </location>
    <ligand>
        <name>heme b</name>
        <dbReference type="ChEBI" id="CHEBI:60344"/>
    </ligand>
    <ligandPart>
        <name>Fe</name>
        <dbReference type="ChEBI" id="CHEBI:18248"/>
    </ligandPart>
</feature>
<dbReference type="PRINTS" id="PR00458">
    <property type="entry name" value="PEROXIDASE"/>
</dbReference>
<feature type="binding site" evidence="16">
    <location>
        <position position="56"/>
    </location>
    <ligand>
        <name>Ca(2+)</name>
        <dbReference type="ChEBI" id="CHEBI:29108"/>
        <label>1</label>
    </ligand>
</feature>
<comment type="cofactor">
    <cofactor evidence="16 19">
        <name>Ca(2+)</name>
        <dbReference type="ChEBI" id="CHEBI:29108"/>
    </cofactor>
    <text evidence="16 19">Binds 2 calcium ions per subunit.</text>
</comment>
<dbReference type="GO" id="GO:0020037">
    <property type="term" value="F:heme binding"/>
    <property type="evidence" value="ECO:0007669"/>
    <property type="project" value="UniProtKB-UniRule"/>
</dbReference>
<evidence type="ECO:0000256" key="18">
    <source>
        <dbReference type="PIRSR" id="PIRSR600823-5"/>
    </source>
</evidence>
<dbReference type="InterPro" id="IPR033905">
    <property type="entry name" value="Secretory_peroxidase"/>
</dbReference>
<evidence type="ECO:0000256" key="15">
    <source>
        <dbReference type="PIRSR" id="PIRSR600823-2"/>
    </source>
</evidence>
<dbReference type="FunFam" id="1.10.520.10:FF:000009">
    <property type="entry name" value="Peroxidase"/>
    <property type="match status" value="1"/>
</dbReference>
<feature type="site" description="Transition state stabilizer" evidence="17">
    <location>
        <position position="51"/>
    </location>
</feature>
<dbReference type="EMBL" id="MU089561">
    <property type="protein sequence ID" value="KAF7851128.1"/>
    <property type="molecule type" value="Genomic_DNA"/>
</dbReference>
<feature type="disulfide bond" evidence="18">
    <location>
        <begin position="189"/>
        <end position="221"/>
    </location>
</feature>
<keyword evidence="19" id="KW-0376">Hydrogen peroxide</keyword>
<feature type="binding site" evidence="16">
    <location>
        <position position="235"/>
    </location>
    <ligand>
        <name>Ca(2+)</name>
        <dbReference type="ChEBI" id="CHEBI:29108"/>
        <label>2</label>
    </ligand>
</feature>
<dbReference type="PANTHER" id="PTHR31235">
    <property type="entry name" value="PEROXIDASE 25-RELATED"/>
    <property type="match status" value="1"/>
</dbReference>
<evidence type="ECO:0000256" key="13">
    <source>
        <dbReference type="ARBA" id="ARBA00023180"/>
    </source>
</evidence>
<feature type="disulfide bond" evidence="18">
    <location>
        <begin position="57"/>
        <end position="62"/>
    </location>
</feature>
<feature type="binding site" evidence="16">
    <location>
        <position position="59"/>
    </location>
    <ligand>
        <name>Ca(2+)</name>
        <dbReference type="ChEBI" id="CHEBI:29108"/>
        <label>1</label>
    </ligand>
</feature>
<evidence type="ECO:0000256" key="12">
    <source>
        <dbReference type="ARBA" id="ARBA00023157"/>
    </source>
</evidence>
<evidence type="ECO:0000256" key="19">
    <source>
        <dbReference type="RuleBase" id="RU362060"/>
    </source>
</evidence>
<evidence type="ECO:0000256" key="9">
    <source>
        <dbReference type="ARBA" id="ARBA00022837"/>
    </source>
</evidence>
<feature type="active site" description="Proton acceptor" evidence="14">
    <location>
        <position position="55"/>
    </location>
</feature>
<keyword evidence="7 16" id="KW-0479">Metal-binding</keyword>
<evidence type="ECO:0000256" key="4">
    <source>
        <dbReference type="ARBA" id="ARBA00012313"/>
    </source>
</evidence>
<dbReference type="GO" id="GO:0006979">
    <property type="term" value="P:response to oxidative stress"/>
    <property type="evidence" value="ECO:0007669"/>
    <property type="project" value="UniProtKB-UniRule"/>
</dbReference>
<dbReference type="GO" id="GO:0042744">
    <property type="term" value="P:hydrogen peroxide catabolic process"/>
    <property type="evidence" value="ECO:0007669"/>
    <property type="project" value="UniProtKB-KW"/>
</dbReference>
<sequence>MFLFITFLNSGSTTLQVGFYRSTCPSKEFVVQKAVNKAVAKNPGICVGLIRMHFHDCFVRGCNASILLDSTPSNPSEKEHLANNPSLQGFEVIDEAKAKLESPCPQKVSCADILAFAARDSAYKLESINYAVPTSRQDGLISLKDEPSKNLPLFFFDAQQLEANFASKGLSLDKMVTLSGAHSIGVSHCSSFSSRLHSFNATHPQDPSMDTKLASELKAKCPNNGGANDPTVPLDLVTPNRLDNEYYSNLKNHLGLLTSDQTLFDSPSTANIVRSNANNSPSTTEAFSYVIYENYKWKNIFIL</sequence>
<keyword evidence="13" id="KW-0325">Glycoprotein</keyword>
<keyword evidence="6 19" id="KW-0349">Heme</keyword>
<dbReference type="Gramene" id="rna-gnl|WGS:JABURB|Cocit.L4440.1">
    <property type="protein sequence ID" value="cds-KAF7851128.1"/>
    <property type="gene ID" value="gene-BT93_L4440"/>
</dbReference>
<evidence type="ECO:0000256" key="6">
    <source>
        <dbReference type="ARBA" id="ARBA00022617"/>
    </source>
</evidence>
<dbReference type="OrthoDB" id="2113341at2759"/>
<feature type="binding site" evidence="16">
    <location>
        <position position="238"/>
    </location>
    <ligand>
        <name>Ca(2+)</name>
        <dbReference type="ChEBI" id="CHEBI:29108"/>
        <label>2</label>
    </ligand>
</feature>
<proteinExistence type="inferred from homology"/>
<dbReference type="Pfam" id="PF00141">
    <property type="entry name" value="peroxidase"/>
    <property type="match status" value="1"/>
</dbReference>
<dbReference type="FunFam" id="1.10.420.10:FF:000006">
    <property type="entry name" value="Peroxidase"/>
    <property type="match status" value="1"/>
</dbReference>
<comment type="similarity">
    <text evidence="19">Belongs to the peroxidase family. Classical plant (class III) peroxidase subfamily.</text>
</comment>
<comment type="caution">
    <text evidence="21">The sequence shown here is derived from an EMBL/GenBank/DDBJ whole genome shotgun (WGS) entry which is preliminary data.</text>
</comment>
<keyword evidence="9 16" id="KW-0106">Calcium</keyword>
<dbReference type="Proteomes" id="UP000806378">
    <property type="component" value="Unassembled WGS sequence"/>
</dbReference>
<evidence type="ECO:0000256" key="14">
    <source>
        <dbReference type="PIRSR" id="PIRSR600823-1"/>
    </source>
</evidence>
<dbReference type="Gene3D" id="1.10.520.10">
    <property type="match status" value="1"/>
</dbReference>
<dbReference type="GO" id="GO:0140825">
    <property type="term" value="F:lactoperoxidase activity"/>
    <property type="evidence" value="ECO:0007669"/>
    <property type="project" value="UniProtKB-EC"/>
</dbReference>
<protein>
    <recommendedName>
        <fullName evidence="4 19">Peroxidase</fullName>
        <ecNumber evidence="4 19">1.11.1.7</ecNumber>
    </recommendedName>
</protein>
<evidence type="ECO:0000256" key="17">
    <source>
        <dbReference type="PIRSR" id="PIRSR600823-4"/>
    </source>
</evidence>
<evidence type="ECO:0000256" key="7">
    <source>
        <dbReference type="ARBA" id="ARBA00022723"/>
    </source>
</evidence>
<dbReference type="InterPro" id="IPR000823">
    <property type="entry name" value="Peroxidase_pln"/>
</dbReference>
<feature type="binding site" evidence="16">
    <location>
        <position position="65"/>
    </location>
    <ligand>
        <name>Ca(2+)</name>
        <dbReference type="ChEBI" id="CHEBI:29108"/>
        <label>1</label>
    </ligand>
</feature>
<keyword evidence="12 18" id="KW-1015">Disulfide bond</keyword>
<dbReference type="PROSITE" id="PS50873">
    <property type="entry name" value="PEROXIDASE_4"/>
    <property type="match status" value="1"/>
</dbReference>
<keyword evidence="19" id="KW-0964">Secreted</keyword>
<comment type="cofactor">
    <cofactor evidence="16 19">
        <name>heme b</name>
        <dbReference type="ChEBI" id="CHEBI:60344"/>
    </cofactor>
    <text evidence="16 19">Binds 1 heme b (iron(II)-protoporphyrin IX) group per subunit.</text>
</comment>
<keyword evidence="10 19" id="KW-0560">Oxidoreductase</keyword>
<evidence type="ECO:0000256" key="2">
    <source>
        <dbReference type="ARBA" id="ARBA00002322"/>
    </source>
</evidence>
<dbReference type="SUPFAM" id="SSF48113">
    <property type="entry name" value="Heme-dependent peroxidases"/>
    <property type="match status" value="1"/>
</dbReference>
<dbReference type="PRINTS" id="PR00461">
    <property type="entry name" value="PLPEROXIDASE"/>
</dbReference>
<keyword evidence="8" id="KW-0732">Signal</keyword>
<name>A0A8T0CU36_CORYI</name>
<dbReference type="GO" id="GO:0005576">
    <property type="term" value="C:extracellular region"/>
    <property type="evidence" value="ECO:0007669"/>
    <property type="project" value="UniProtKB-SubCell"/>
</dbReference>
<feature type="disulfide bond" evidence="18">
    <location>
        <begin position="24"/>
        <end position="104"/>
    </location>
</feature>
<evidence type="ECO:0000256" key="16">
    <source>
        <dbReference type="PIRSR" id="PIRSR600823-3"/>
    </source>
</evidence>
<evidence type="ECO:0000256" key="8">
    <source>
        <dbReference type="ARBA" id="ARBA00022729"/>
    </source>
</evidence>
<feature type="binding site" evidence="16">
    <location>
        <position position="243"/>
    </location>
    <ligand>
        <name>Ca(2+)</name>
        <dbReference type="ChEBI" id="CHEBI:29108"/>
        <label>2</label>
    </ligand>
</feature>
<keyword evidence="11 16" id="KW-0408">Iron</keyword>
<evidence type="ECO:0000313" key="21">
    <source>
        <dbReference type="EMBL" id="KAF7851128.1"/>
    </source>
</evidence>
<evidence type="ECO:0000259" key="20">
    <source>
        <dbReference type="PROSITE" id="PS50873"/>
    </source>
</evidence>